<evidence type="ECO:0000256" key="3">
    <source>
        <dbReference type="ARBA" id="ARBA00022989"/>
    </source>
</evidence>
<feature type="transmembrane region" description="Helical" evidence="5">
    <location>
        <begin position="142"/>
        <end position="162"/>
    </location>
</feature>
<dbReference type="PANTHER" id="PTHR35529:SF2">
    <property type="entry name" value="SPORULATION PROTEIN YTAF-RELATED"/>
    <property type="match status" value="1"/>
</dbReference>
<dbReference type="STRING" id="883081.HMPREF9698_00755"/>
<name>K9EAB0_9LACT</name>
<feature type="transmembrane region" description="Helical" evidence="5">
    <location>
        <begin position="117"/>
        <end position="136"/>
    </location>
</feature>
<dbReference type="RefSeq" id="WP_003777513.1">
    <property type="nucleotide sequence ID" value="NZ_JH992958.1"/>
</dbReference>
<evidence type="ECO:0008006" key="8">
    <source>
        <dbReference type="Google" id="ProtNLM"/>
    </source>
</evidence>
<organism evidence="6 7">
    <name type="scientific">Alloiococcus otitis ATCC 51267</name>
    <dbReference type="NCBI Taxonomy" id="883081"/>
    <lineage>
        <taxon>Bacteria</taxon>
        <taxon>Bacillati</taxon>
        <taxon>Bacillota</taxon>
        <taxon>Bacilli</taxon>
        <taxon>Lactobacillales</taxon>
        <taxon>Carnobacteriaceae</taxon>
        <taxon>Alloiococcus</taxon>
    </lineage>
</organism>
<reference evidence="6 7" key="1">
    <citation type="submission" date="2012-09" db="EMBL/GenBank/DDBJ databases">
        <title>The Genome Sequence of Alloiococcus otitis ATCC 51267.</title>
        <authorList>
            <consortium name="The Broad Institute Genome Sequencing Platform"/>
            <person name="Earl A."/>
            <person name="Ward D."/>
            <person name="Feldgarden M."/>
            <person name="Gevers D."/>
            <person name="Huys G."/>
            <person name="Walker B."/>
            <person name="Young S.K."/>
            <person name="Zeng Q."/>
            <person name="Gargeya S."/>
            <person name="Fitzgerald M."/>
            <person name="Haas B."/>
            <person name="Abouelleil A."/>
            <person name="Alvarado L."/>
            <person name="Arachchi H.M."/>
            <person name="Berlin A.M."/>
            <person name="Chapman S.B."/>
            <person name="Goldberg J."/>
            <person name="Griggs A."/>
            <person name="Gujja S."/>
            <person name="Hansen M."/>
            <person name="Howarth C."/>
            <person name="Imamovic A."/>
            <person name="Larimer J."/>
            <person name="McCowen C."/>
            <person name="Montmayeur A."/>
            <person name="Murphy C."/>
            <person name="Neiman D."/>
            <person name="Pearson M."/>
            <person name="Priest M."/>
            <person name="Roberts A."/>
            <person name="Saif S."/>
            <person name="Shea T."/>
            <person name="Sisk P."/>
            <person name="Sykes S."/>
            <person name="Wortman J."/>
            <person name="Nusbaum C."/>
            <person name="Birren B."/>
        </authorList>
    </citation>
    <scope>NUCLEOTIDE SEQUENCE [LARGE SCALE GENOMIC DNA]</scope>
    <source>
        <strain evidence="6 7">ATCC 51267</strain>
    </source>
</reference>
<comment type="caution">
    <text evidence="6">The sequence shown here is derived from an EMBL/GenBank/DDBJ whole genome shotgun (WGS) entry which is preliminary data.</text>
</comment>
<feature type="transmembrane region" description="Helical" evidence="5">
    <location>
        <begin position="78"/>
        <end position="96"/>
    </location>
</feature>
<gene>
    <name evidence="6" type="ORF">HMPREF9698_00755</name>
</gene>
<dbReference type="eggNOG" id="COG1971">
    <property type="taxonomic scope" value="Bacteria"/>
</dbReference>
<evidence type="ECO:0000313" key="7">
    <source>
        <dbReference type="Proteomes" id="UP000009875"/>
    </source>
</evidence>
<protein>
    <recommendedName>
        <fullName evidence="8">Manganese efflux pump MntP</fullName>
    </recommendedName>
</protein>
<feature type="transmembrane region" description="Helical" evidence="5">
    <location>
        <begin position="6"/>
        <end position="25"/>
    </location>
</feature>
<evidence type="ECO:0000256" key="5">
    <source>
        <dbReference type="SAM" id="Phobius"/>
    </source>
</evidence>
<keyword evidence="1" id="KW-1003">Cell membrane</keyword>
<dbReference type="AlphaFoldDB" id="K9EAB0"/>
<evidence type="ECO:0000256" key="2">
    <source>
        <dbReference type="ARBA" id="ARBA00022692"/>
    </source>
</evidence>
<dbReference type="EMBL" id="AGXA01000017">
    <property type="protein sequence ID" value="EKU93638.1"/>
    <property type="molecule type" value="Genomic_DNA"/>
</dbReference>
<dbReference type="InterPro" id="IPR003810">
    <property type="entry name" value="Mntp/YtaF"/>
</dbReference>
<evidence type="ECO:0000256" key="4">
    <source>
        <dbReference type="ARBA" id="ARBA00023136"/>
    </source>
</evidence>
<dbReference type="PANTHER" id="PTHR35529">
    <property type="entry name" value="MANGANESE EFFLUX PUMP MNTP-RELATED"/>
    <property type="match status" value="1"/>
</dbReference>
<keyword evidence="4 5" id="KW-0472">Membrane</keyword>
<dbReference type="OrthoDB" id="2065327at2"/>
<evidence type="ECO:0000313" key="6">
    <source>
        <dbReference type="EMBL" id="EKU93638.1"/>
    </source>
</evidence>
<keyword evidence="7" id="KW-1185">Reference proteome</keyword>
<evidence type="ECO:0000256" key="1">
    <source>
        <dbReference type="ARBA" id="ARBA00022475"/>
    </source>
</evidence>
<dbReference type="Proteomes" id="UP000009875">
    <property type="component" value="Unassembled WGS sequence"/>
</dbReference>
<keyword evidence="3 5" id="KW-1133">Transmembrane helix</keyword>
<dbReference type="Pfam" id="PF02659">
    <property type="entry name" value="Mntp"/>
    <property type="match status" value="1"/>
</dbReference>
<dbReference type="HOGENOM" id="CLU_096410_2_0_9"/>
<keyword evidence="2 5" id="KW-0812">Transmembrane</keyword>
<proteinExistence type="predicted"/>
<feature type="transmembrane region" description="Helical" evidence="5">
    <location>
        <begin position="174"/>
        <end position="195"/>
    </location>
</feature>
<accession>K9EAB0</accession>
<sequence length="197" mass="21829">MQIGTIEIVLLAIAISLDVFAAMVIQGSMLSRINYLNLLKVGILFGSWQTVTVGLSNVITGRLIDYGIPIDQRAVQDILLIFAIGIFTILGLFMIWKYRHKDTILERRVDQLSMTKILSLAVITSIDAILVGMGLGALDVSIFEILLPFIIFSILAVFLGIYVGHWFGFEEKPVAHYVAGTIFLVISVDLLFRLVSI</sequence>